<reference evidence="1 2" key="1">
    <citation type="submission" date="2016-01" db="EMBL/GenBank/DDBJ databases">
        <title>Draft Genome Sequences of Seven Thermophilic Sporeformers Isolated from Foods.</title>
        <authorList>
            <person name="Berendsen E.M."/>
            <person name="Wells-Bennik M.H."/>
            <person name="Krawcyk A.O."/>
            <person name="De Jong A."/>
            <person name="Holsappel S."/>
            <person name="Eijlander R.T."/>
            <person name="Kuipers O.P."/>
        </authorList>
    </citation>
    <scope>NUCLEOTIDE SEQUENCE [LARGE SCALE GENOMIC DNA]</scope>
    <source>
        <strain evidence="1 2">B4135</strain>
    </source>
</reference>
<dbReference type="STRING" id="301148.B4135_4137"/>
<proteinExistence type="predicted"/>
<sequence>MRNEKSSLSRRRPSVERTQAARLPFGRLSAVSDFKSILFLILKEKNWMQIGGFFP</sequence>
<name>A0A150L845_9BACI</name>
<dbReference type="Proteomes" id="UP000075683">
    <property type="component" value="Unassembled WGS sequence"/>
</dbReference>
<dbReference type="AlphaFoldDB" id="A0A150L845"/>
<dbReference type="EMBL" id="LQYT01000140">
    <property type="protein sequence ID" value="KYD08420.1"/>
    <property type="molecule type" value="Genomic_DNA"/>
</dbReference>
<comment type="caution">
    <text evidence="1">The sequence shown here is derived from an EMBL/GenBank/DDBJ whole genome shotgun (WGS) entry which is preliminary data.</text>
</comment>
<protein>
    <submittedName>
        <fullName evidence="1">Uncharacterized protein</fullName>
    </submittedName>
</protein>
<organism evidence="1 2">
    <name type="scientific">Caldibacillus debilis</name>
    <dbReference type="NCBI Taxonomy" id="301148"/>
    <lineage>
        <taxon>Bacteria</taxon>
        <taxon>Bacillati</taxon>
        <taxon>Bacillota</taxon>
        <taxon>Bacilli</taxon>
        <taxon>Bacillales</taxon>
        <taxon>Bacillaceae</taxon>
        <taxon>Caldibacillus</taxon>
    </lineage>
</organism>
<evidence type="ECO:0000313" key="2">
    <source>
        <dbReference type="Proteomes" id="UP000075683"/>
    </source>
</evidence>
<accession>A0A150L845</accession>
<evidence type="ECO:0000313" key="1">
    <source>
        <dbReference type="EMBL" id="KYD08420.1"/>
    </source>
</evidence>
<gene>
    <name evidence="1" type="ORF">B4135_4137</name>
</gene>